<feature type="compositionally biased region" description="Acidic residues" evidence="1">
    <location>
        <begin position="85"/>
        <end position="99"/>
    </location>
</feature>
<dbReference type="Proteomes" id="UP001229421">
    <property type="component" value="Unassembled WGS sequence"/>
</dbReference>
<feature type="region of interest" description="Disordered" evidence="1">
    <location>
        <begin position="76"/>
        <end position="99"/>
    </location>
</feature>
<sequence>MVDVDTKRALLGDENYYYDMSYLFEQRYLHTENEADGNESDSTVSSESDSNAVVTKKWAVDLNKYACESLKLNHPETEAMSVEKDEAEIAEDDEEDDDDAGLDEEIFEVEKHNLKPPPPLIVDGHLPNRKPFLQPATQIEALDLLLRSKGVAEREGMMVFEEGQMEREVTVGGGGGGGGWEITKMEDWVVGVWV</sequence>
<organism evidence="2 3">
    <name type="scientific">Tagetes erecta</name>
    <name type="common">African marigold</name>
    <dbReference type="NCBI Taxonomy" id="13708"/>
    <lineage>
        <taxon>Eukaryota</taxon>
        <taxon>Viridiplantae</taxon>
        <taxon>Streptophyta</taxon>
        <taxon>Embryophyta</taxon>
        <taxon>Tracheophyta</taxon>
        <taxon>Spermatophyta</taxon>
        <taxon>Magnoliopsida</taxon>
        <taxon>eudicotyledons</taxon>
        <taxon>Gunneridae</taxon>
        <taxon>Pentapetalae</taxon>
        <taxon>asterids</taxon>
        <taxon>campanulids</taxon>
        <taxon>Asterales</taxon>
        <taxon>Asteraceae</taxon>
        <taxon>Asteroideae</taxon>
        <taxon>Heliantheae alliance</taxon>
        <taxon>Tageteae</taxon>
        <taxon>Tagetes</taxon>
    </lineage>
</organism>
<comment type="caution">
    <text evidence="2">The sequence shown here is derived from an EMBL/GenBank/DDBJ whole genome shotgun (WGS) entry which is preliminary data.</text>
</comment>
<feature type="compositionally biased region" description="Low complexity" evidence="1">
    <location>
        <begin position="40"/>
        <end position="50"/>
    </location>
</feature>
<feature type="region of interest" description="Disordered" evidence="1">
    <location>
        <begin position="33"/>
        <end position="52"/>
    </location>
</feature>
<dbReference type="AlphaFoldDB" id="A0AAD8KWR4"/>
<reference evidence="2" key="1">
    <citation type="journal article" date="2023" name="bioRxiv">
        <title>Improved chromosome-level genome assembly for marigold (Tagetes erecta).</title>
        <authorList>
            <person name="Jiang F."/>
            <person name="Yuan L."/>
            <person name="Wang S."/>
            <person name="Wang H."/>
            <person name="Xu D."/>
            <person name="Wang A."/>
            <person name="Fan W."/>
        </authorList>
    </citation>
    <scope>NUCLEOTIDE SEQUENCE</scope>
    <source>
        <strain evidence="2">WSJ</strain>
        <tissue evidence="2">Leaf</tissue>
    </source>
</reference>
<accession>A0AAD8KWR4</accession>
<evidence type="ECO:0000313" key="2">
    <source>
        <dbReference type="EMBL" id="KAK1428556.1"/>
    </source>
</evidence>
<proteinExistence type="predicted"/>
<dbReference type="InterPro" id="IPR029063">
    <property type="entry name" value="SAM-dependent_MTases_sf"/>
</dbReference>
<evidence type="ECO:0000256" key="1">
    <source>
        <dbReference type="SAM" id="MobiDB-lite"/>
    </source>
</evidence>
<protein>
    <submittedName>
        <fullName evidence="2">Uncharacterized protein</fullName>
    </submittedName>
</protein>
<evidence type="ECO:0000313" key="3">
    <source>
        <dbReference type="Proteomes" id="UP001229421"/>
    </source>
</evidence>
<keyword evidence="3" id="KW-1185">Reference proteome</keyword>
<gene>
    <name evidence="2" type="ORF">QVD17_17392</name>
</gene>
<name>A0AAD8KWR4_TARER</name>
<dbReference type="EMBL" id="JAUHHV010000004">
    <property type="protein sequence ID" value="KAK1428556.1"/>
    <property type="molecule type" value="Genomic_DNA"/>
</dbReference>
<dbReference type="Gene3D" id="3.40.50.150">
    <property type="entry name" value="Vaccinia Virus protein VP39"/>
    <property type="match status" value="1"/>
</dbReference>